<accession>A0A8X6KF40</accession>
<name>A0A8X6KF40_TRICU</name>
<gene>
    <name evidence="1" type="ORF">TNCT_647461</name>
</gene>
<dbReference type="EMBL" id="BMAO01011192">
    <property type="protein sequence ID" value="GFQ71871.1"/>
    <property type="molecule type" value="Genomic_DNA"/>
</dbReference>
<evidence type="ECO:0000313" key="2">
    <source>
        <dbReference type="Proteomes" id="UP000887116"/>
    </source>
</evidence>
<dbReference type="Proteomes" id="UP000887116">
    <property type="component" value="Unassembled WGS sequence"/>
</dbReference>
<organism evidence="1 2">
    <name type="scientific">Trichonephila clavata</name>
    <name type="common">Joro spider</name>
    <name type="synonym">Nephila clavata</name>
    <dbReference type="NCBI Taxonomy" id="2740835"/>
    <lineage>
        <taxon>Eukaryota</taxon>
        <taxon>Metazoa</taxon>
        <taxon>Ecdysozoa</taxon>
        <taxon>Arthropoda</taxon>
        <taxon>Chelicerata</taxon>
        <taxon>Arachnida</taxon>
        <taxon>Araneae</taxon>
        <taxon>Araneomorphae</taxon>
        <taxon>Entelegynae</taxon>
        <taxon>Araneoidea</taxon>
        <taxon>Nephilidae</taxon>
        <taxon>Trichonephila</taxon>
    </lineage>
</organism>
<keyword evidence="2" id="KW-1185">Reference proteome</keyword>
<evidence type="ECO:0000313" key="1">
    <source>
        <dbReference type="EMBL" id="GFQ71871.1"/>
    </source>
</evidence>
<reference evidence="1" key="1">
    <citation type="submission" date="2020-07" db="EMBL/GenBank/DDBJ databases">
        <title>Multicomponent nature underlies the extraordinary mechanical properties of spider dragline silk.</title>
        <authorList>
            <person name="Kono N."/>
            <person name="Nakamura H."/>
            <person name="Mori M."/>
            <person name="Yoshida Y."/>
            <person name="Ohtoshi R."/>
            <person name="Malay A.D."/>
            <person name="Moran D.A.P."/>
            <person name="Tomita M."/>
            <person name="Numata K."/>
            <person name="Arakawa K."/>
        </authorList>
    </citation>
    <scope>NUCLEOTIDE SEQUENCE</scope>
</reference>
<dbReference type="AlphaFoldDB" id="A0A8X6KF40"/>
<proteinExistence type="predicted"/>
<protein>
    <submittedName>
        <fullName evidence="1">Uncharacterized protein</fullName>
    </submittedName>
</protein>
<sequence>MKNRLNQVFAYSLRLPQRRKITSLQNEAVHLGAVYSRYYNQGPQTISSDASPSVTQHGLSFNVCPPTSESCRLLSYSTSSILRFK</sequence>
<comment type="caution">
    <text evidence="1">The sequence shown here is derived from an EMBL/GenBank/DDBJ whole genome shotgun (WGS) entry which is preliminary data.</text>
</comment>